<keyword evidence="13" id="KW-1185">Reference proteome</keyword>
<evidence type="ECO:0000313" key="13">
    <source>
        <dbReference type="Proteomes" id="UP000663832"/>
    </source>
</evidence>
<comment type="subcellular location">
    <subcellularLocation>
        <location evidence="1">Membrane</location>
        <topology evidence="1">Multi-pass membrane protein</topology>
    </subcellularLocation>
</comment>
<feature type="transmembrane region" description="Helical" evidence="8">
    <location>
        <begin position="267"/>
        <end position="290"/>
    </location>
</feature>
<feature type="transmembrane region" description="Helical" evidence="8">
    <location>
        <begin position="20"/>
        <end position="40"/>
    </location>
</feature>
<dbReference type="PANTHER" id="PTHR24243:SF233">
    <property type="entry name" value="THYROTROPIN-RELEASING HORMONE RECEPTOR"/>
    <property type="match status" value="1"/>
</dbReference>
<dbReference type="EMBL" id="CAJNOI010000001">
    <property type="protein sequence ID" value="CAF0720947.1"/>
    <property type="molecule type" value="Genomic_DNA"/>
</dbReference>
<keyword evidence="3 8" id="KW-1133">Transmembrane helix</keyword>
<feature type="transmembrane region" description="Helical" evidence="8">
    <location>
        <begin position="186"/>
        <end position="206"/>
    </location>
</feature>
<dbReference type="InterPro" id="IPR017452">
    <property type="entry name" value="GPCR_Rhodpsn_7TM"/>
</dbReference>
<dbReference type="AlphaFoldDB" id="A0A814RLP5"/>
<dbReference type="GO" id="GO:0004930">
    <property type="term" value="F:G protein-coupled receptor activity"/>
    <property type="evidence" value="ECO:0007669"/>
    <property type="project" value="UniProtKB-KW"/>
</dbReference>
<proteinExistence type="predicted"/>
<dbReference type="InterPro" id="IPR000276">
    <property type="entry name" value="GPCR_Rhodpsn"/>
</dbReference>
<keyword evidence="4" id="KW-0297">G-protein coupled receptor</keyword>
<feature type="transmembrane region" description="Helical" evidence="8">
    <location>
        <begin position="52"/>
        <end position="80"/>
    </location>
</feature>
<feature type="transmembrane region" description="Helical" evidence="8">
    <location>
        <begin position="227"/>
        <end position="247"/>
    </location>
</feature>
<organism evidence="11 13">
    <name type="scientific">Adineta steineri</name>
    <dbReference type="NCBI Taxonomy" id="433720"/>
    <lineage>
        <taxon>Eukaryota</taxon>
        <taxon>Metazoa</taxon>
        <taxon>Spiralia</taxon>
        <taxon>Gnathifera</taxon>
        <taxon>Rotifera</taxon>
        <taxon>Eurotatoria</taxon>
        <taxon>Bdelloidea</taxon>
        <taxon>Adinetida</taxon>
        <taxon>Adinetidae</taxon>
        <taxon>Adineta</taxon>
    </lineage>
</organism>
<evidence type="ECO:0000256" key="7">
    <source>
        <dbReference type="ARBA" id="ARBA00023224"/>
    </source>
</evidence>
<keyword evidence="7" id="KW-0807">Transducer</keyword>
<dbReference type="Proteomes" id="UP000663832">
    <property type="component" value="Unassembled WGS sequence"/>
</dbReference>
<evidence type="ECO:0000313" key="10">
    <source>
        <dbReference type="EMBL" id="CAF0720947.1"/>
    </source>
</evidence>
<dbReference type="PANTHER" id="PTHR24243">
    <property type="entry name" value="G-PROTEIN COUPLED RECEPTOR"/>
    <property type="match status" value="1"/>
</dbReference>
<accession>A0A814RLP5</accession>
<evidence type="ECO:0000256" key="1">
    <source>
        <dbReference type="ARBA" id="ARBA00004141"/>
    </source>
</evidence>
<name>A0A814RLP5_9BILA</name>
<reference evidence="11" key="1">
    <citation type="submission" date="2021-02" db="EMBL/GenBank/DDBJ databases">
        <authorList>
            <person name="Nowell W R."/>
        </authorList>
    </citation>
    <scope>NUCLEOTIDE SEQUENCE</scope>
</reference>
<dbReference type="OrthoDB" id="10006176at2759"/>
<evidence type="ECO:0000256" key="2">
    <source>
        <dbReference type="ARBA" id="ARBA00022692"/>
    </source>
</evidence>
<evidence type="ECO:0000313" key="11">
    <source>
        <dbReference type="EMBL" id="CAF1135846.1"/>
    </source>
</evidence>
<dbReference type="GO" id="GO:0005886">
    <property type="term" value="C:plasma membrane"/>
    <property type="evidence" value="ECO:0007669"/>
    <property type="project" value="TreeGrafter"/>
</dbReference>
<dbReference type="Proteomes" id="UP000663877">
    <property type="component" value="Unassembled WGS sequence"/>
</dbReference>
<evidence type="ECO:0000256" key="8">
    <source>
        <dbReference type="SAM" id="Phobius"/>
    </source>
</evidence>
<gene>
    <name evidence="10" type="ORF">BJG266_LOCUS266</name>
    <name evidence="11" type="ORF">QVE165_LOCUS22197</name>
    <name evidence="12" type="ORF">QVE165_LOCUS22562</name>
</gene>
<evidence type="ECO:0000256" key="3">
    <source>
        <dbReference type="ARBA" id="ARBA00022989"/>
    </source>
</evidence>
<sequence>MSSSYNSYITSAIQYTVTYMGMSTVLIGVVGNTLNIVVFLSLKTFRENSCAFYLMFMSFVNIGQLITGQLSRVLITGFSIDLTIRSAFYCKFRAFGVEMFQFISLTCLCLATIDQFLATCSHVYWQQWSNIKLARRLTVISTIFWILYSIPYLIFYNQIVSSTTNQTSCTYSNVNFQQYHVYMNNIILPGALPLLITVTFGSLAYRNVRQIAYRTIPLVRRELDKQLTNMVLIQIIFSFFALLPYFILNVFPMVTNINSNPISSAQFSLSINIAACILYLYFAYPFYIYACVSKRFRQQLFYVLFELHFNRWRRRIVPANDICLEPK</sequence>
<dbReference type="PRINTS" id="PR00237">
    <property type="entry name" value="GPCRRHODOPSN"/>
</dbReference>
<evidence type="ECO:0000313" key="12">
    <source>
        <dbReference type="EMBL" id="CAF1142523.1"/>
    </source>
</evidence>
<dbReference type="Pfam" id="PF00001">
    <property type="entry name" value="7tm_1"/>
    <property type="match status" value="1"/>
</dbReference>
<keyword evidence="5 8" id="KW-0472">Membrane</keyword>
<keyword evidence="6" id="KW-0675">Receptor</keyword>
<dbReference type="EMBL" id="CAJNOM010000149">
    <property type="protein sequence ID" value="CAF1142523.1"/>
    <property type="molecule type" value="Genomic_DNA"/>
</dbReference>
<dbReference type="SUPFAM" id="SSF81321">
    <property type="entry name" value="Family A G protein-coupled receptor-like"/>
    <property type="match status" value="1"/>
</dbReference>
<comment type="caution">
    <text evidence="11">The sequence shown here is derived from an EMBL/GenBank/DDBJ whole genome shotgun (WGS) entry which is preliminary data.</text>
</comment>
<dbReference type="EMBL" id="CAJNOM010000145">
    <property type="protein sequence ID" value="CAF1135846.1"/>
    <property type="molecule type" value="Genomic_DNA"/>
</dbReference>
<protein>
    <recommendedName>
        <fullName evidence="9">G-protein coupled receptors family 1 profile domain-containing protein</fullName>
    </recommendedName>
</protein>
<dbReference type="PROSITE" id="PS50262">
    <property type="entry name" value="G_PROTEIN_RECEP_F1_2"/>
    <property type="match status" value="1"/>
</dbReference>
<evidence type="ECO:0000256" key="5">
    <source>
        <dbReference type="ARBA" id="ARBA00023136"/>
    </source>
</evidence>
<evidence type="ECO:0000259" key="9">
    <source>
        <dbReference type="PROSITE" id="PS50262"/>
    </source>
</evidence>
<feature type="transmembrane region" description="Helical" evidence="8">
    <location>
        <begin position="100"/>
        <end position="125"/>
    </location>
</feature>
<feature type="transmembrane region" description="Helical" evidence="8">
    <location>
        <begin position="137"/>
        <end position="155"/>
    </location>
</feature>
<keyword evidence="2 8" id="KW-0812">Transmembrane</keyword>
<evidence type="ECO:0000256" key="4">
    <source>
        <dbReference type="ARBA" id="ARBA00023040"/>
    </source>
</evidence>
<evidence type="ECO:0000256" key="6">
    <source>
        <dbReference type="ARBA" id="ARBA00023170"/>
    </source>
</evidence>
<feature type="domain" description="G-protein coupled receptors family 1 profile" evidence="9">
    <location>
        <begin position="31"/>
        <end position="289"/>
    </location>
</feature>
<dbReference type="Gene3D" id="1.20.1070.10">
    <property type="entry name" value="Rhodopsin 7-helix transmembrane proteins"/>
    <property type="match status" value="1"/>
</dbReference>